<dbReference type="Pfam" id="PF14388">
    <property type="entry name" value="DUF4419"/>
    <property type="match status" value="1"/>
</dbReference>
<accession>A0A139AKL7</accession>
<protein>
    <submittedName>
        <fullName evidence="1">Uncharacterized protein</fullName>
    </submittedName>
</protein>
<dbReference type="Proteomes" id="UP000070544">
    <property type="component" value="Unassembled WGS sequence"/>
</dbReference>
<evidence type="ECO:0000313" key="1">
    <source>
        <dbReference type="EMBL" id="KXS17342.1"/>
    </source>
</evidence>
<dbReference type="PANTHER" id="PTHR31252:SF11">
    <property type="entry name" value="DUF4419 DOMAIN-CONTAINING PROTEIN"/>
    <property type="match status" value="1"/>
</dbReference>
<dbReference type="InterPro" id="IPR025533">
    <property type="entry name" value="DUF4419"/>
</dbReference>
<dbReference type="PANTHER" id="PTHR31252">
    <property type="entry name" value="DUF4419 DOMAIN-CONTAINING PROTEIN"/>
    <property type="match status" value="1"/>
</dbReference>
<sequence>MFGNFEGKRELAVNVSGPLTHPATVEQRAQGFEQLIDKNVVDPDLRALIVPDFSTTTHTDRVVGSMMLMTTCKSYFKYTACICGIPNMTLEGTVADWEEVERRAALLARYGKHCAEWAAMLGPVLAQFTAAVWGDVDADFWEQICHTNKPQNRWVTVFGVFSDKGQWQANTKINPEHNKTWTTQWCFFPIHQISKGYTE</sequence>
<evidence type="ECO:0000313" key="2">
    <source>
        <dbReference type="Proteomes" id="UP000070544"/>
    </source>
</evidence>
<name>A0A139AKL7_GONPJ</name>
<keyword evidence="2" id="KW-1185">Reference proteome</keyword>
<gene>
    <name evidence="1" type="ORF">M427DRAFT_30484</name>
</gene>
<dbReference type="AlphaFoldDB" id="A0A139AKL7"/>
<proteinExistence type="predicted"/>
<dbReference type="STRING" id="1344416.A0A139AKL7"/>
<dbReference type="EMBL" id="KQ965747">
    <property type="protein sequence ID" value="KXS17342.1"/>
    <property type="molecule type" value="Genomic_DNA"/>
</dbReference>
<organism evidence="1 2">
    <name type="scientific">Gonapodya prolifera (strain JEL478)</name>
    <name type="common">Monoblepharis prolifera</name>
    <dbReference type="NCBI Taxonomy" id="1344416"/>
    <lineage>
        <taxon>Eukaryota</taxon>
        <taxon>Fungi</taxon>
        <taxon>Fungi incertae sedis</taxon>
        <taxon>Chytridiomycota</taxon>
        <taxon>Chytridiomycota incertae sedis</taxon>
        <taxon>Monoblepharidomycetes</taxon>
        <taxon>Monoblepharidales</taxon>
        <taxon>Gonapodyaceae</taxon>
        <taxon>Gonapodya</taxon>
    </lineage>
</organism>
<dbReference type="OrthoDB" id="2094911at2759"/>
<reference evidence="1 2" key="1">
    <citation type="journal article" date="2015" name="Genome Biol. Evol.">
        <title>Phylogenomic analyses indicate that early fungi evolved digesting cell walls of algal ancestors of land plants.</title>
        <authorList>
            <person name="Chang Y."/>
            <person name="Wang S."/>
            <person name="Sekimoto S."/>
            <person name="Aerts A.L."/>
            <person name="Choi C."/>
            <person name="Clum A."/>
            <person name="LaButti K.M."/>
            <person name="Lindquist E.A."/>
            <person name="Yee Ngan C."/>
            <person name="Ohm R.A."/>
            <person name="Salamov A.A."/>
            <person name="Grigoriev I.V."/>
            <person name="Spatafora J.W."/>
            <person name="Berbee M.L."/>
        </authorList>
    </citation>
    <scope>NUCLEOTIDE SEQUENCE [LARGE SCALE GENOMIC DNA]</scope>
    <source>
        <strain evidence="1 2">JEL478</strain>
    </source>
</reference>